<dbReference type="Proteomes" id="UP000424752">
    <property type="component" value="Chromosome"/>
</dbReference>
<keyword evidence="4" id="KW-1185">Reference proteome</keyword>
<dbReference type="EMBL" id="WLZX01000002">
    <property type="protein sequence ID" value="MTD26924.1"/>
    <property type="molecule type" value="Genomic_DNA"/>
</dbReference>
<gene>
    <name evidence="1" type="ORF">GK011_08235</name>
    <name evidence="2" type="ORF">GN242_15245</name>
</gene>
<accession>A0A6I6EIV1</accession>
<dbReference type="KEGG" id="erwi:GN242_15245"/>
<evidence type="ECO:0000313" key="2">
    <source>
        <dbReference type="EMBL" id="QGU88488.1"/>
    </source>
</evidence>
<reference evidence="2 3" key="2">
    <citation type="submission" date="2019-12" db="EMBL/GenBank/DDBJ databases">
        <title>Erwinia sp. nov., isolated from droppings of birds in the Qinghai-Tiebt plateau of China.</title>
        <authorList>
            <person name="Ge Y."/>
        </authorList>
    </citation>
    <scope>NUCLEOTIDE SEQUENCE [LARGE SCALE GENOMIC DNA]</scope>
    <source>
        <strain evidence="2 3">J780</strain>
    </source>
</reference>
<evidence type="ECO:0000313" key="1">
    <source>
        <dbReference type="EMBL" id="MTD26924.1"/>
    </source>
</evidence>
<dbReference type="EMBL" id="CP046509">
    <property type="protein sequence ID" value="QGU88488.1"/>
    <property type="molecule type" value="Genomic_DNA"/>
</dbReference>
<name>A0A6I6EIV1_9GAMM</name>
<proteinExistence type="predicted"/>
<reference evidence="1 4" key="1">
    <citation type="submission" date="2019-11" db="EMBL/GenBank/DDBJ databases">
        <title>Erwinia sp. nov., isolated from feces of birds in Tibet plateau of China.</title>
        <authorList>
            <person name="Ge Y."/>
        </authorList>
    </citation>
    <scope>NUCLEOTIDE SEQUENCE [LARGE SCALE GENOMIC DNA]</scope>
    <source>
        <strain evidence="1 4">J316</strain>
    </source>
</reference>
<sequence length="121" mass="12641">MASVNFFNASSVKLMFSINNGTYIPIASTSDTFDWVPLPPGINPTFINQSTPPQGVLGLGCNQLTLYPASSGAAASATLAVIIPEATSVSSVQIYLYWKDAKNLGAVVCNGGQFIQAISLP</sequence>
<organism evidence="2 3">
    <name type="scientific">Erwinia sorbitola</name>
    <dbReference type="NCBI Taxonomy" id="2681984"/>
    <lineage>
        <taxon>Bacteria</taxon>
        <taxon>Pseudomonadati</taxon>
        <taxon>Pseudomonadota</taxon>
        <taxon>Gammaproteobacteria</taxon>
        <taxon>Enterobacterales</taxon>
        <taxon>Erwiniaceae</taxon>
        <taxon>Erwinia</taxon>
    </lineage>
</organism>
<accession>A0A6L6GNI2</accession>
<dbReference type="AlphaFoldDB" id="A0A6I6EIV1"/>
<evidence type="ECO:0000313" key="3">
    <source>
        <dbReference type="Proteomes" id="UP000424752"/>
    </source>
</evidence>
<protein>
    <submittedName>
        <fullName evidence="2">Uncharacterized protein</fullName>
    </submittedName>
</protein>
<dbReference type="RefSeq" id="WP_154752210.1">
    <property type="nucleotide sequence ID" value="NZ_CP046509.1"/>
</dbReference>
<dbReference type="Proteomes" id="UP000480164">
    <property type="component" value="Unassembled WGS sequence"/>
</dbReference>
<evidence type="ECO:0000313" key="4">
    <source>
        <dbReference type="Proteomes" id="UP000480164"/>
    </source>
</evidence>